<evidence type="ECO:0000313" key="2">
    <source>
        <dbReference type="EMBL" id="SEH70780.1"/>
    </source>
</evidence>
<dbReference type="STRING" id="370526.SAMN04489835_3116"/>
<reference evidence="3" key="1">
    <citation type="submission" date="2016-10" db="EMBL/GenBank/DDBJ databases">
        <authorList>
            <person name="Varghese N."/>
            <person name="Submissions S."/>
        </authorList>
    </citation>
    <scope>NUCLEOTIDE SEQUENCE [LARGE SCALE GENOMIC DNA]</scope>
    <source>
        <strain evidence="3">DSM 45405</strain>
    </source>
</reference>
<dbReference type="RefSeq" id="WP_083407908.1">
    <property type="nucleotide sequence ID" value="NZ_LT629971.1"/>
</dbReference>
<protein>
    <recommendedName>
        <fullName evidence="4">ATP/GTP-binding protein</fullName>
    </recommendedName>
</protein>
<dbReference type="Proteomes" id="UP000182915">
    <property type="component" value="Chromosome I"/>
</dbReference>
<organism evidence="2 3">
    <name type="scientific">Mycolicibacterium rutilum</name>
    <name type="common">Mycobacterium rutilum</name>
    <dbReference type="NCBI Taxonomy" id="370526"/>
    <lineage>
        <taxon>Bacteria</taxon>
        <taxon>Bacillati</taxon>
        <taxon>Actinomycetota</taxon>
        <taxon>Actinomycetes</taxon>
        <taxon>Mycobacteriales</taxon>
        <taxon>Mycobacteriaceae</taxon>
        <taxon>Mycolicibacterium</taxon>
    </lineage>
</organism>
<evidence type="ECO:0008006" key="4">
    <source>
        <dbReference type="Google" id="ProtNLM"/>
    </source>
</evidence>
<evidence type="ECO:0000313" key="3">
    <source>
        <dbReference type="Proteomes" id="UP000182915"/>
    </source>
</evidence>
<accession>A0A1H6KGZ7</accession>
<gene>
    <name evidence="2" type="ORF">SAMN04489835_3116</name>
</gene>
<sequence length="95" mass="10894">MPRRRRPHGPPPRLPAPRRIETGPDGYDYEVRPVPAARAVKTYRCPGCDHEIRPGTAHLVVFPADMGEGAVDDRRHWHTPCWTHRATRGPTRKWS</sequence>
<dbReference type="OrthoDB" id="3381577at2"/>
<proteinExistence type="predicted"/>
<evidence type="ECO:0000256" key="1">
    <source>
        <dbReference type="SAM" id="MobiDB-lite"/>
    </source>
</evidence>
<keyword evidence="3" id="KW-1185">Reference proteome</keyword>
<dbReference type="AlphaFoldDB" id="A0A1H6KGZ7"/>
<dbReference type="EMBL" id="LT629971">
    <property type="protein sequence ID" value="SEH70780.1"/>
    <property type="molecule type" value="Genomic_DNA"/>
</dbReference>
<name>A0A1H6KGZ7_MYCRU</name>
<feature type="region of interest" description="Disordered" evidence="1">
    <location>
        <begin position="1"/>
        <end position="29"/>
    </location>
</feature>